<feature type="domain" description="GH15-like" evidence="17">
    <location>
        <begin position="10"/>
        <end position="868"/>
    </location>
</feature>
<dbReference type="GO" id="GO:0005977">
    <property type="term" value="P:glycogen metabolic process"/>
    <property type="evidence" value="ECO:0007669"/>
    <property type="project" value="UniProtKB-UniPathway"/>
</dbReference>
<dbReference type="InterPro" id="IPR008928">
    <property type="entry name" value="6-hairpin_glycosidase_sf"/>
</dbReference>
<feature type="region of interest" description="Disordered" evidence="16">
    <location>
        <begin position="917"/>
        <end position="998"/>
    </location>
</feature>
<evidence type="ECO:0000256" key="6">
    <source>
        <dbReference type="ARBA" id="ARBA00022553"/>
    </source>
</evidence>
<dbReference type="Gene3D" id="1.50.10.10">
    <property type="match status" value="1"/>
</dbReference>
<comment type="PTM">
    <text evidence="14">Although the final Cys may be farnesylated, the terminal tripeptide is probably not removed, and the C-terminus is not methylated.</text>
</comment>
<comment type="function">
    <text evidence="1">Phosphorylase b kinase catalyzes the phosphorylation of serine in certain substrates, including troponin I. The alpha chain may bind calmodulin.</text>
</comment>
<evidence type="ECO:0000256" key="16">
    <source>
        <dbReference type="SAM" id="MobiDB-lite"/>
    </source>
</evidence>
<keyword evidence="5 15" id="KW-1003">Cell membrane</keyword>
<dbReference type="InterPro" id="IPR045583">
    <property type="entry name" value="KPBA/B_C"/>
</dbReference>
<keyword evidence="7 15" id="KW-0321">Glycogen metabolism</keyword>
<evidence type="ECO:0000256" key="5">
    <source>
        <dbReference type="ARBA" id="ARBA00022475"/>
    </source>
</evidence>
<evidence type="ECO:0000256" key="14">
    <source>
        <dbReference type="PIRSR" id="PIRSR608734-50"/>
    </source>
</evidence>
<sequence length="1138" mass="128048">SMICFERLLSASHEQKDAWVRDNIYSILAVWGLGMAYRKNADRDEDKAKAYELEQNVVKLMRGLLQCMMRQVDKVEKFKHTQSTKDSLHAKYNTATCSTVVGDDQWGHLQVDATSLFLLFLAQMTASGLRIIFTLDEVAFIQNLVFYIEAAYKVADYGMWERGDKTNQGIPELNASSVGMAKAALEAIDELDLFGAHGGRKSVIHVLPDDVEHCQSILFSMLPRASTSKEIDAGLLSIISFPAFAVEDVNLVNVTKNEIISKLQGRYGCCRFLRDGYKTPREDPNRLHYDPAELKLFENIECEWPVFWTYFIIDGVFTGDAIQVQEYREALEGILIRGKNGIHLVPELYAIPPNKVDEEYKNPHTVDRVPLGKLPHLWGQSLYILSSLLAEGFLATGEIDPLNRRFSTSVKPDVVVQVTVLAENNHIKDLLRKHGVNVQSIADIHPIRVQPGRILSHIYAKLGRNKNMKLSGRPYRHIGVLGTSKLYVIRNQIFTFTPQFTDQHHFYLALDNEMIVEMLRIELAYLCTCWRMTGRPTLTFPITHTMLTNDFLDIHSAVLSTIRKLEDGYFGGARVKLGSLSEFLTTSFYTYLTFLDPDCDEKLFDDAIRCWSSESEDELDQYIKHLLQSTSLKCYLPPLCKKTEDSHVFSAIHSTRDILSVMAKAKGLEIPLMHEHNLSQRILEDNKVPQYEFPQEDFQWPRDDHGDVDCEKLVEQLKDCVNLQDQADILYILYVIKGPSWDTNLSGQHGVTVHNLLSELYRKAGLNQEWGLIRYISGLLRKKVEVLAEACTDLLSHQKQLTVGLPPEPREKTISAPLPPEELTKLIYEASGQDISIAVLTQEIVVYLAMYVRAQPSLFVEMLRLRIGLIIQVMATELARSLNCSGEEASESLMNLSPFDMKKHVCISPAVQPIHSSTSSPAISIHEVGPTGVTKTERSGINRLRSEMKQVGQDSCPWGTGSEVSKGRVRSVLQRSSTPSSPTGTSSSDSGGHHIGWTEPSTQWLRRRRLDGAINRVPVGFYQKVWKILQKCHGLSIDGYVLPSSTTREVSREKPSALRTHTVIPGPEGTLFILCLGLFLLQMSIGAMDTLEKDQATGICHFFYDSAPSGAYGTMTYLTKAVASHLQELLPNSGCQMQ</sequence>
<keyword evidence="9 15" id="KW-0472">Membrane</keyword>
<dbReference type="AlphaFoldDB" id="A0A452TZ59"/>
<evidence type="ECO:0000313" key="19">
    <source>
        <dbReference type="Ensembl" id="ENSUMAP00000013649"/>
    </source>
</evidence>
<dbReference type="PANTHER" id="PTHR10749">
    <property type="entry name" value="PHOSPHORYLASE B KINASE REGULATORY SUBUNIT"/>
    <property type="match status" value="1"/>
</dbReference>
<evidence type="ECO:0000256" key="11">
    <source>
        <dbReference type="ARBA" id="ARBA00023288"/>
    </source>
</evidence>
<dbReference type="PANTHER" id="PTHR10749:SF5">
    <property type="entry name" value="PHOSPHORYLASE B KINASE REGULATORY SUBUNIT ALPHA, LIVER ISOFORM"/>
    <property type="match status" value="1"/>
</dbReference>
<dbReference type="Pfam" id="PF19292">
    <property type="entry name" value="KPBB_C"/>
    <property type="match status" value="1"/>
</dbReference>
<evidence type="ECO:0000256" key="1">
    <source>
        <dbReference type="ARBA" id="ARBA00002837"/>
    </source>
</evidence>
<dbReference type="GO" id="GO:0005886">
    <property type="term" value="C:plasma membrane"/>
    <property type="evidence" value="ECO:0007669"/>
    <property type="project" value="UniProtKB-SubCell"/>
</dbReference>
<comment type="pathway">
    <text evidence="3 15">Glycan biosynthesis; glycogen metabolism.</text>
</comment>
<proteinExistence type="inferred from homology"/>
<feature type="compositionally biased region" description="Basic and acidic residues" evidence="16">
    <location>
        <begin position="935"/>
        <end position="948"/>
    </location>
</feature>
<dbReference type="FunFam" id="1.50.10.10:FF:000004">
    <property type="entry name" value="Phosphorylase b kinase regulatory subunit"/>
    <property type="match status" value="1"/>
</dbReference>
<comment type="subunit">
    <text evidence="13 15">Hexadecamer of 4 heterotetramers, each composed of alpha, beta, gamma, and delta subunits. Alpha (PHKA1 or PHKA2) and beta (PHKB) are regulatory subunits, gamma (PHKG1 or PHKG2) is the catalytic subunit, and delta is calmodulin.</text>
</comment>
<evidence type="ECO:0000256" key="3">
    <source>
        <dbReference type="ARBA" id="ARBA00005131"/>
    </source>
</evidence>
<keyword evidence="12 14" id="KW-0636">Prenylation</keyword>
<keyword evidence="8 15" id="KW-0112">Calmodulin-binding</keyword>
<dbReference type="Ensembl" id="ENSUMAT00000016189.1">
    <property type="protein sequence ID" value="ENSUMAP00000013649.1"/>
    <property type="gene ID" value="ENSUMAG00000009067.1"/>
</dbReference>
<dbReference type="GeneTree" id="ENSGT00950000183118"/>
<evidence type="ECO:0000256" key="15">
    <source>
        <dbReference type="RuleBase" id="RU364123"/>
    </source>
</evidence>
<dbReference type="Pfam" id="PF00723">
    <property type="entry name" value="Glyco_hydro_15"/>
    <property type="match status" value="1"/>
</dbReference>
<comment type="subcellular location">
    <subcellularLocation>
        <location evidence="2 15">Cell membrane</location>
        <topology evidence="2 15">Lipid-anchor</topology>
        <orientation evidence="2 15">Cytoplasmic side</orientation>
    </subcellularLocation>
</comment>
<organism evidence="19">
    <name type="scientific">Ursus maritimus</name>
    <name type="common">Polar bear</name>
    <name type="synonym">Thalarctos maritimus</name>
    <dbReference type="NCBI Taxonomy" id="29073"/>
    <lineage>
        <taxon>Eukaryota</taxon>
        <taxon>Metazoa</taxon>
        <taxon>Chordata</taxon>
        <taxon>Craniata</taxon>
        <taxon>Vertebrata</taxon>
        <taxon>Euteleostomi</taxon>
        <taxon>Mammalia</taxon>
        <taxon>Eutheria</taxon>
        <taxon>Laurasiatheria</taxon>
        <taxon>Carnivora</taxon>
        <taxon>Caniformia</taxon>
        <taxon>Ursidae</taxon>
        <taxon>Ursus</taxon>
    </lineage>
</organism>
<evidence type="ECO:0000256" key="7">
    <source>
        <dbReference type="ARBA" id="ARBA00022600"/>
    </source>
</evidence>
<dbReference type="InterPro" id="IPR008734">
    <property type="entry name" value="PHK_A/B_su"/>
</dbReference>
<dbReference type="GO" id="GO:0005964">
    <property type="term" value="C:phosphorylase kinase complex"/>
    <property type="evidence" value="ECO:0007669"/>
    <property type="project" value="TreeGrafter"/>
</dbReference>
<evidence type="ECO:0000259" key="17">
    <source>
        <dbReference type="Pfam" id="PF00723"/>
    </source>
</evidence>
<dbReference type="OMA" id="XCHGLSI"/>
<evidence type="ECO:0000256" key="12">
    <source>
        <dbReference type="ARBA" id="ARBA00023289"/>
    </source>
</evidence>
<feature type="compositionally biased region" description="Low complexity" evidence="16">
    <location>
        <begin position="976"/>
        <end position="990"/>
    </location>
</feature>
<evidence type="ECO:0000256" key="10">
    <source>
        <dbReference type="ARBA" id="ARBA00023277"/>
    </source>
</evidence>
<evidence type="ECO:0000256" key="9">
    <source>
        <dbReference type="ARBA" id="ARBA00023136"/>
    </source>
</evidence>
<evidence type="ECO:0000256" key="8">
    <source>
        <dbReference type="ARBA" id="ARBA00022860"/>
    </source>
</evidence>
<protein>
    <recommendedName>
        <fullName evidence="15">Phosphorylase b kinase regulatory subunit</fullName>
    </recommendedName>
</protein>
<dbReference type="GO" id="GO:0005516">
    <property type="term" value="F:calmodulin binding"/>
    <property type="evidence" value="ECO:0007669"/>
    <property type="project" value="UniProtKB-KW"/>
</dbReference>
<keyword evidence="11 14" id="KW-0449">Lipoprotein</keyword>
<name>A0A452TZ59_URSMA</name>
<accession>A0A452TZ59</accession>
<feature type="lipid moiety-binding region" description="S-farnesyl cysteine" evidence="14">
    <location>
        <position position="1135"/>
    </location>
</feature>
<comment type="similarity">
    <text evidence="4 15">Belongs to the phosphorylase b kinase regulatory chain family.</text>
</comment>
<evidence type="ECO:0000256" key="2">
    <source>
        <dbReference type="ARBA" id="ARBA00004342"/>
    </source>
</evidence>
<evidence type="ECO:0000256" key="13">
    <source>
        <dbReference type="ARBA" id="ARBA00025890"/>
    </source>
</evidence>
<keyword evidence="10 15" id="KW-0119">Carbohydrate metabolism</keyword>
<reference evidence="19" key="1">
    <citation type="submission" date="2019-03" db="UniProtKB">
        <authorList>
            <consortium name="Ensembl"/>
        </authorList>
    </citation>
    <scope>IDENTIFICATION</scope>
</reference>
<evidence type="ECO:0000259" key="18">
    <source>
        <dbReference type="Pfam" id="PF19292"/>
    </source>
</evidence>
<dbReference type="SUPFAM" id="SSF48208">
    <property type="entry name" value="Six-hairpin glycosidases"/>
    <property type="match status" value="1"/>
</dbReference>
<dbReference type="InterPro" id="IPR012341">
    <property type="entry name" value="6hp_glycosidase-like_sf"/>
</dbReference>
<dbReference type="InterPro" id="IPR011613">
    <property type="entry name" value="GH15-like"/>
</dbReference>
<dbReference type="UniPathway" id="UPA00163"/>
<gene>
    <name evidence="19" type="primary">PHKA2</name>
</gene>
<keyword evidence="6" id="KW-0597">Phosphoprotein</keyword>
<feature type="domain" description="Phosphorylase b kinase regulatory subunit alpha/beta C-terminal" evidence="18">
    <location>
        <begin position="999"/>
        <end position="1037"/>
    </location>
</feature>
<evidence type="ECO:0000256" key="4">
    <source>
        <dbReference type="ARBA" id="ARBA00007128"/>
    </source>
</evidence>